<reference evidence="1 2" key="1">
    <citation type="journal article" date="2024" name="Arch. Microbiol.">
        <title>Corallococcus caeni sp. nov., a novel myxobacterium isolated from activated sludge.</title>
        <authorList>
            <person name="Tomita S."/>
            <person name="Nakai R."/>
            <person name="Kuroda K."/>
            <person name="Kurashita H."/>
            <person name="Hatamoto M."/>
            <person name="Yamaguchi T."/>
            <person name="Narihiro T."/>
        </authorList>
    </citation>
    <scope>NUCLEOTIDE SEQUENCE [LARGE SCALE GENOMIC DNA]</scope>
    <source>
        <strain evidence="1 2">NO1</strain>
    </source>
</reference>
<organism evidence="1 2">
    <name type="scientific">Corallococcus caeni</name>
    <dbReference type="NCBI Taxonomy" id="3082388"/>
    <lineage>
        <taxon>Bacteria</taxon>
        <taxon>Pseudomonadati</taxon>
        <taxon>Myxococcota</taxon>
        <taxon>Myxococcia</taxon>
        <taxon>Myxococcales</taxon>
        <taxon>Cystobacterineae</taxon>
        <taxon>Myxococcaceae</taxon>
        <taxon>Corallococcus</taxon>
    </lineage>
</organism>
<accession>A0ABQ6QR12</accession>
<name>A0ABQ6QR12_9BACT</name>
<dbReference type="Proteomes" id="UP001342631">
    <property type="component" value="Unassembled WGS sequence"/>
</dbReference>
<proteinExistence type="predicted"/>
<comment type="caution">
    <text evidence="1">The sequence shown here is derived from an EMBL/GenBank/DDBJ whole genome shotgun (WGS) entry which is preliminary data.</text>
</comment>
<gene>
    <name evidence="1" type="ORF">ASNO1_27150</name>
</gene>
<evidence type="ECO:0000313" key="2">
    <source>
        <dbReference type="Proteomes" id="UP001342631"/>
    </source>
</evidence>
<evidence type="ECO:0000313" key="1">
    <source>
        <dbReference type="EMBL" id="GMU06462.1"/>
    </source>
</evidence>
<keyword evidence="2" id="KW-1185">Reference proteome</keyword>
<protein>
    <submittedName>
        <fullName evidence="1">Uncharacterized protein</fullName>
    </submittedName>
</protein>
<dbReference type="EMBL" id="BTTX01000002">
    <property type="protein sequence ID" value="GMU06462.1"/>
    <property type="molecule type" value="Genomic_DNA"/>
</dbReference>
<sequence>MPSPRLLWCKGCVLDLQGEPATLQGHQDIGFLPILDLRFLLNLGAGVTLPRPLKHEILAEDVEITFRVMG</sequence>